<dbReference type="GeneID" id="18932115"/>
<sequence>MSSVVKMKSAEIKEGEESGIKLLGEIPGLADEEMDEEMDGCANESTTKRRVDVMGPETVSLPPKKSKQVSFETTVAEPQVKVVGSSQAAQLARMGIEGVGENKRIAKQARKDKKKAKKNAVAALGADEEMKDPGQAVAEDEEMTDQQQQPYSFADFFQGTLAVAKTL</sequence>
<dbReference type="Proteomes" id="UP000001072">
    <property type="component" value="Unassembled WGS sequence"/>
</dbReference>
<name>F4RUP5_MELLP</name>
<dbReference type="OrthoDB" id="10562744at2759"/>
<dbReference type="EMBL" id="GL883122">
    <property type="protein sequence ID" value="EGG03886.1"/>
    <property type="molecule type" value="Genomic_DNA"/>
</dbReference>
<feature type="compositionally biased region" description="Basic residues" evidence="1">
    <location>
        <begin position="109"/>
        <end position="118"/>
    </location>
</feature>
<evidence type="ECO:0000313" key="2">
    <source>
        <dbReference type="EMBL" id="EGG03886.1"/>
    </source>
</evidence>
<accession>F4RUP5</accession>
<evidence type="ECO:0000256" key="1">
    <source>
        <dbReference type="SAM" id="MobiDB-lite"/>
    </source>
</evidence>
<dbReference type="KEGG" id="mlr:MELLADRAFT_72490"/>
<organism evidence="3">
    <name type="scientific">Melampsora larici-populina (strain 98AG31 / pathotype 3-4-7)</name>
    <name type="common">Poplar leaf rust fungus</name>
    <dbReference type="NCBI Taxonomy" id="747676"/>
    <lineage>
        <taxon>Eukaryota</taxon>
        <taxon>Fungi</taxon>
        <taxon>Dikarya</taxon>
        <taxon>Basidiomycota</taxon>
        <taxon>Pucciniomycotina</taxon>
        <taxon>Pucciniomycetes</taxon>
        <taxon>Pucciniales</taxon>
        <taxon>Melampsoraceae</taxon>
        <taxon>Melampsora</taxon>
    </lineage>
</organism>
<feature type="region of interest" description="Disordered" evidence="1">
    <location>
        <begin position="109"/>
        <end position="147"/>
    </location>
</feature>
<protein>
    <submittedName>
        <fullName evidence="2">Uncharacterized protein</fullName>
    </submittedName>
</protein>
<keyword evidence="3" id="KW-1185">Reference proteome</keyword>
<proteinExistence type="predicted"/>
<dbReference type="AlphaFoldDB" id="F4RUP5"/>
<gene>
    <name evidence="2" type="ORF">MELLADRAFT_72490</name>
</gene>
<dbReference type="VEuPathDB" id="FungiDB:MELLADRAFT_72490"/>
<feature type="region of interest" description="Disordered" evidence="1">
    <location>
        <begin position="34"/>
        <end position="73"/>
    </location>
</feature>
<reference evidence="3" key="1">
    <citation type="journal article" date="2011" name="Proc. Natl. Acad. Sci. U.S.A.">
        <title>Obligate biotrophy features unraveled by the genomic analysis of rust fungi.</title>
        <authorList>
            <person name="Duplessis S."/>
            <person name="Cuomo C.A."/>
            <person name="Lin Y.-C."/>
            <person name="Aerts A."/>
            <person name="Tisserant E."/>
            <person name="Veneault-Fourrey C."/>
            <person name="Joly D.L."/>
            <person name="Hacquard S."/>
            <person name="Amselem J."/>
            <person name="Cantarel B.L."/>
            <person name="Chiu R."/>
            <person name="Coutinho P.M."/>
            <person name="Feau N."/>
            <person name="Field M."/>
            <person name="Frey P."/>
            <person name="Gelhaye E."/>
            <person name="Goldberg J."/>
            <person name="Grabherr M.G."/>
            <person name="Kodira C.D."/>
            <person name="Kohler A."/>
            <person name="Kuees U."/>
            <person name="Lindquist E.A."/>
            <person name="Lucas S.M."/>
            <person name="Mago R."/>
            <person name="Mauceli E."/>
            <person name="Morin E."/>
            <person name="Murat C."/>
            <person name="Pangilinan J.L."/>
            <person name="Park R."/>
            <person name="Pearson M."/>
            <person name="Quesneville H."/>
            <person name="Rouhier N."/>
            <person name="Sakthikumar S."/>
            <person name="Salamov A.A."/>
            <person name="Schmutz J."/>
            <person name="Selles B."/>
            <person name="Shapiro H."/>
            <person name="Tanguay P."/>
            <person name="Tuskan G.A."/>
            <person name="Henrissat B."/>
            <person name="Van de Peer Y."/>
            <person name="Rouze P."/>
            <person name="Ellis J.G."/>
            <person name="Dodds P.N."/>
            <person name="Schein J.E."/>
            <person name="Zhong S."/>
            <person name="Hamelin R.C."/>
            <person name="Grigoriev I.V."/>
            <person name="Szabo L.J."/>
            <person name="Martin F."/>
        </authorList>
    </citation>
    <scope>NUCLEOTIDE SEQUENCE [LARGE SCALE GENOMIC DNA]</scope>
    <source>
        <strain evidence="3">98AG31 / pathotype 3-4-7</strain>
    </source>
</reference>
<dbReference type="RefSeq" id="XP_007413000.1">
    <property type="nucleotide sequence ID" value="XM_007412938.1"/>
</dbReference>
<dbReference type="STRING" id="747676.F4RUP5"/>
<evidence type="ECO:0000313" key="3">
    <source>
        <dbReference type="Proteomes" id="UP000001072"/>
    </source>
</evidence>
<dbReference type="HOGENOM" id="CLU_1594926_0_0_1"/>
<dbReference type="InParanoid" id="F4RUP5"/>